<feature type="binding site" evidence="15">
    <location>
        <begin position="660"/>
        <end position="667"/>
    </location>
    <ligand>
        <name>ATP</name>
        <dbReference type="ChEBI" id="CHEBI:30616"/>
    </ligand>
</feature>
<evidence type="ECO:0000256" key="2">
    <source>
        <dbReference type="ARBA" id="ARBA00006474"/>
    </source>
</evidence>
<dbReference type="InterPro" id="IPR041027">
    <property type="entry name" value="FtsK_alpha"/>
</dbReference>
<feature type="region of interest" description="Disordered" evidence="16">
    <location>
        <begin position="238"/>
        <end position="262"/>
    </location>
</feature>
<keyword evidence="10" id="KW-0238">DNA-binding</keyword>
<keyword evidence="8 15" id="KW-0067">ATP-binding</keyword>
<dbReference type="CDD" id="cd01127">
    <property type="entry name" value="TrwB_TraG_TraD_VirD4"/>
    <property type="match status" value="1"/>
</dbReference>
<dbReference type="PANTHER" id="PTHR22683">
    <property type="entry name" value="SPORULATION PROTEIN RELATED"/>
    <property type="match status" value="1"/>
</dbReference>
<dbReference type="Pfam" id="PF01580">
    <property type="entry name" value="FtsK_SpoIIIE"/>
    <property type="match status" value="1"/>
</dbReference>
<feature type="transmembrane region" description="Helical" evidence="17">
    <location>
        <begin position="187"/>
        <end position="207"/>
    </location>
</feature>
<keyword evidence="5 17" id="KW-0812">Transmembrane</keyword>
<dbReference type="AlphaFoldDB" id="A0A3E2TRY9"/>
<evidence type="ECO:0000256" key="13">
    <source>
        <dbReference type="ARBA" id="ARBA00024986"/>
    </source>
</evidence>
<evidence type="ECO:0000313" key="20">
    <source>
        <dbReference type="Proteomes" id="UP000260773"/>
    </source>
</evidence>
<keyword evidence="7" id="KW-0159">Chromosome partition</keyword>
<feature type="compositionally biased region" description="Polar residues" evidence="16">
    <location>
        <begin position="321"/>
        <end position="331"/>
    </location>
</feature>
<comment type="subunit">
    <text evidence="14">Homohexamer. Forms a ring that surrounds DNA.</text>
</comment>
<feature type="region of interest" description="Disordered" evidence="16">
    <location>
        <begin position="452"/>
        <end position="494"/>
    </location>
</feature>
<evidence type="ECO:0000256" key="5">
    <source>
        <dbReference type="ARBA" id="ARBA00022692"/>
    </source>
</evidence>
<feature type="compositionally biased region" description="Low complexity" evidence="16">
    <location>
        <begin position="16"/>
        <end position="25"/>
    </location>
</feature>
<keyword evidence="11 17" id="KW-0472">Membrane</keyword>
<feature type="transmembrane region" description="Helical" evidence="17">
    <location>
        <begin position="85"/>
        <end position="110"/>
    </location>
</feature>
<dbReference type="GO" id="GO:0003677">
    <property type="term" value="F:DNA binding"/>
    <property type="evidence" value="ECO:0007669"/>
    <property type="project" value="UniProtKB-KW"/>
</dbReference>
<feature type="compositionally biased region" description="Acidic residues" evidence="16">
    <location>
        <begin position="374"/>
        <end position="384"/>
    </location>
</feature>
<keyword evidence="6 15" id="KW-0547">Nucleotide-binding</keyword>
<dbReference type="InterPro" id="IPR002543">
    <property type="entry name" value="FtsK_dom"/>
</dbReference>
<feature type="compositionally biased region" description="Acidic residues" evidence="16">
    <location>
        <begin position="246"/>
        <end position="262"/>
    </location>
</feature>
<evidence type="ECO:0000256" key="14">
    <source>
        <dbReference type="ARBA" id="ARBA00025923"/>
    </source>
</evidence>
<organism evidence="19 20">
    <name type="scientific">Coprococcus catus</name>
    <dbReference type="NCBI Taxonomy" id="116085"/>
    <lineage>
        <taxon>Bacteria</taxon>
        <taxon>Bacillati</taxon>
        <taxon>Bacillota</taxon>
        <taxon>Clostridia</taxon>
        <taxon>Lachnospirales</taxon>
        <taxon>Lachnospiraceae</taxon>
        <taxon>Coprococcus</taxon>
    </lineage>
</organism>
<name>A0A3E2TRY9_9FIRM</name>
<dbReference type="SMART" id="SM00382">
    <property type="entry name" value="AAA"/>
    <property type="match status" value="1"/>
</dbReference>
<dbReference type="GO" id="GO:0005524">
    <property type="term" value="F:ATP binding"/>
    <property type="evidence" value="ECO:0007669"/>
    <property type="project" value="UniProtKB-UniRule"/>
</dbReference>
<reference evidence="19 20" key="1">
    <citation type="submission" date="2018-08" db="EMBL/GenBank/DDBJ databases">
        <title>A genome reference for cultivated species of the human gut microbiota.</title>
        <authorList>
            <person name="Zou Y."/>
            <person name="Xue W."/>
            <person name="Luo G."/>
        </authorList>
    </citation>
    <scope>NUCLEOTIDE SEQUENCE [LARGE SCALE GENOMIC DNA]</scope>
    <source>
        <strain evidence="19 20">AF45-17</strain>
    </source>
</reference>
<keyword evidence="12" id="KW-0131">Cell cycle</keyword>
<gene>
    <name evidence="19" type="ORF">DW070_02515</name>
</gene>
<dbReference type="Pfam" id="PF09397">
    <property type="entry name" value="FtsK_gamma"/>
    <property type="match status" value="1"/>
</dbReference>
<dbReference type="GO" id="GO:0007059">
    <property type="term" value="P:chromosome segregation"/>
    <property type="evidence" value="ECO:0007669"/>
    <property type="project" value="UniProtKB-KW"/>
</dbReference>
<dbReference type="SUPFAM" id="SSF52540">
    <property type="entry name" value="P-loop containing nucleoside triphosphate hydrolases"/>
    <property type="match status" value="1"/>
</dbReference>
<evidence type="ECO:0000256" key="3">
    <source>
        <dbReference type="ARBA" id="ARBA00022475"/>
    </source>
</evidence>
<evidence type="ECO:0000256" key="1">
    <source>
        <dbReference type="ARBA" id="ARBA00004651"/>
    </source>
</evidence>
<dbReference type="Gene3D" id="1.10.10.10">
    <property type="entry name" value="Winged helix-like DNA-binding domain superfamily/Winged helix DNA-binding domain"/>
    <property type="match status" value="1"/>
</dbReference>
<comment type="similarity">
    <text evidence="2">Belongs to the FtsK/SpoIIIE/SftA family.</text>
</comment>
<dbReference type="RefSeq" id="WP_117526960.1">
    <property type="nucleotide sequence ID" value="NZ_JAMXUZ010000001.1"/>
</dbReference>
<evidence type="ECO:0000256" key="11">
    <source>
        <dbReference type="ARBA" id="ARBA00023136"/>
    </source>
</evidence>
<evidence type="ECO:0000256" key="4">
    <source>
        <dbReference type="ARBA" id="ARBA00022618"/>
    </source>
</evidence>
<evidence type="ECO:0000256" key="15">
    <source>
        <dbReference type="PROSITE-ProRule" id="PRU00289"/>
    </source>
</evidence>
<dbReference type="InterPro" id="IPR025199">
    <property type="entry name" value="FtsK_4TM"/>
</dbReference>
<evidence type="ECO:0000313" key="19">
    <source>
        <dbReference type="EMBL" id="RGB81679.1"/>
    </source>
</evidence>
<evidence type="ECO:0000256" key="10">
    <source>
        <dbReference type="ARBA" id="ARBA00023125"/>
    </source>
</evidence>
<feature type="compositionally biased region" description="Polar residues" evidence="16">
    <location>
        <begin position="34"/>
        <end position="44"/>
    </location>
</feature>
<keyword evidence="4" id="KW-0132">Cell division</keyword>
<comment type="function">
    <text evidence="13">Essential cell division protein that coordinates cell division and chromosome segregation. The N-terminus is involved in assembly of the cell-division machinery. The C-terminus functions as a DNA motor that moves dsDNA in an ATP-dependent manner towards the dif recombination site, which is located within the replication terminus region. Required for activation of the Xer recombinase, allowing activation of chromosome unlinking by recombination.</text>
</comment>
<evidence type="ECO:0000256" key="16">
    <source>
        <dbReference type="SAM" id="MobiDB-lite"/>
    </source>
</evidence>
<accession>A0A3E2TRY9</accession>
<feature type="domain" description="FtsK" evidence="18">
    <location>
        <begin position="643"/>
        <end position="838"/>
    </location>
</feature>
<dbReference type="Pfam" id="PF13491">
    <property type="entry name" value="FtsK_4TM"/>
    <property type="match status" value="1"/>
</dbReference>
<evidence type="ECO:0000256" key="17">
    <source>
        <dbReference type="SAM" id="Phobius"/>
    </source>
</evidence>
<dbReference type="InterPro" id="IPR050206">
    <property type="entry name" value="FtsK/SpoIIIE/SftA"/>
</dbReference>
<feature type="transmembrane region" description="Helical" evidence="17">
    <location>
        <begin position="161"/>
        <end position="180"/>
    </location>
</feature>
<dbReference type="EMBL" id="QVEP01000004">
    <property type="protein sequence ID" value="RGB81679.1"/>
    <property type="molecule type" value="Genomic_DNA"/>
</dbReference>
<keyword evidence="9 17" id="KW-1133">Transmembrane helix</keyword>
<dbReference type="InterPro" id="IPR036388">
    <property type="entry name" value="WH-like_DNA-bd_sf"/>
</dbReference>
<dbReference type="InterPro" id="IPR036390">
    <property type="entry name" value="WH_DNA-bd_sf"/>
</dbReference>
<protein>
    <submittedName>
        <fullName evidence="19">DNA translocase FtsK</fullName>
    </submittedName>
</protein>
<dbReference type="PANTHER" id="PTHR22683:SF41">
    <property type="entry name" value="DNA TRANSLOCASE FTSK"/>
    <property type="match status" value="1"/>
</dbReference>
<proteinExistence type="inferred from homology"/>
<dbReference type="Gene3D" id="3.30.980.40">
    <property type="match status" value="1"/>
</dbReference>
<evidence type="ECO:0000256" key="8">
    <source>
        <dbReference type="ARBA" id="ARBA00022840"/>
    </source>
</evidence>
<feature type="compositionally biased region" description="Polar residues" evidence="16">
    <location>
        <begin position="460"/>
        <end position="492"/>
    </location>
</feature>
<keyword evidence="3" id="KW-1003">Cell membrane</keyword>
<dbReference type="GO" id="GO:0005886">
    <property type="term" value="C:plasma membrane"/>
    <property type="evidence" value="ECO:0007669"/>
    <property type="project" value="UniProtKB-SubCell"/>
</dbReference>
<dbReference type="InterPro" id="IPR003593">
    <property type="entry name" value="AAA+_ATPase"/>
</dbReference>
<comment type="caution">
    <text evidence="19">The sequence shown here is derived from an EMBL/GenBank/DDBJ whole genome shotgun (WGS) entry which is preliminary data.</text>
</comment>
<dbReference type="Proteomes" id="UP000260773">
    <property type="component" value="Unassembled WGS sequence"/>
</dbReference>
<dbReference type="PROSITE" id="PS50901">
    <property type="entry name" value="FTSK"/>
    <property type="match status" value="1"/>
</dbReference>
<dbReference type="Pfam" id="PF17854">
    <property type="entry name" value="FtsK_alpha"/>
    <property type="match status" value="1"/>
</dbReference>
<dbReference type="SUPFAM" id="SSF46785">
    <property type="entry name" value="Winged helix' DNA-binding domain"/>
    <property type="match status" value="1"/>
</dbReference>
<dbReference type="InterPro" id="IPR018541">
    <property type="entry name" value="Ftsk_gamma"/>
</dbReference>
<feature type="compositionally biased region" description="Polar residues" evidence="16">
    <location>
        <begin position="292"/>
        <end position="302"/>
    </location>
</feature>
<dbReference type="SMART" id="SM00843">
    <property type="entry name" value="Ftsk_gamma"/>
    <property type="match status" value="1"/>
</dbReference>
<dbReference type="InterPro" id="IPR027417">
    <property type="entry name" value="P-loop_NTPase"/>
</dbReference>
<feature type="region of interest" description="Disordered" evidence="16">
    <location>
        <begin position="370"/>
        <end position="394"/>
    </location>
</feature>
<comment type="subcellular location">
    <subcellularLocation>
        <location evidence="1">Cell membrane</location>
        <topology evidence="1">Multi-pass membrane protein</topology>
    </subcellularLocation>
</comment>
<feature type="transmembrane region" description="Helical" evidence="17">
    <location>
        <begin position="122"/>
        <end position="141"/>
    </location>
</feature>
<dbReference type="GO" id="GO:0051301">
    <property type="term" value="P:cell division"/>
    <property type="evidence" value="ECO:0007669"/>
    <property type="project" value="UniProtKB-KW"/>
</dbReference>
<feature type="region of interest" description="Disordered" evidence="16">
    <location>
        <begin position="280"/>
        <end position="331"/>
    </location>
</feature>
<evidence type="ECO:0000256" key="12">
    <source>
        <dbReference type="ARBA" id="ARBA00023306"/>
    </source>
</evidence>
<evidence type="ECO:0000256" key="6">
    <source>
        <dbReference type="ARBA" id="ARBA00022741"/>
    </source>
</evidence>
<feature type="compositionally biased region" description="Low complexity" evidence="16">
    <location>
        <begin position="303"/>
        <end position="313"/>
    </location>
</feature>
<dbReference type="Gene3D" id="3.40.50.300">
    <property type="entry name" value="P-loop containing nucleotide triphosphate hydrolases"/>
    <property type="match status" value="1"/>
</dbReference>
<evidence type="ECO:0000256" key="7">
    <source>
        <dbReference type="ARBA" id="ARBA00022829"/>
    </source>
</evidence>
<feature type="transmembrane region" description="Helical" evidence="17">
    <location>
        <begin position="60"/>
        <end position="79"/>
    </location>
</feature>
<sequence length="991" mass="107268">MAGKQSSEVKRRTASTRKTTTTRKSSAGKKRNTSGKSANTKASRMQVSEYTEPVGDEIKLIIILAVSILILLSVFGLGGRVGDKAAYLFFGLFGFVAYALPFLLFIGSAFHISNRGSRLARIKLTAATVFLIMIMALMALADSSFDGTASVLDGFLNSAAAHNGGGLIGFSLSWVLFNAFGRAGSTVILVCLMLVSGVLITGKRIFIRLGTLIGHMMTDMGQHFNAWREKRARERLARMEAKAAEEDSLPEDEAYENIDEETVSIQPKKKAANIIIPSRKKENVKSKDPAPASSSEPVLQTYTEESATSAETAVISDDSKQPSLDSFDQGQSVQPLHIQIPEFMTGHVSGKSSVKAPSASISDIMSNLSRDIPSEAESEPETETVEDKKPKGKPVIARTILSPDDLELEIEGLPEETPVNTDDTFIDISKILSEIPETTGNIHTEVADMQPEDVSPAAQAEQQTAVSPTAARTSSPSHHTTAKGTVDDTASGSDEPLEIVEEEIEKYEFPPLDLLDQGKGSGNQQTAASLKQTALKLQQTFESFGVGVQVTNVSCGPAVTRYELQPDQGVKVSRIVSLSDDIKLNLAVADIRIEAPIPGKAAVGIEVPNTHKEMVHLRDLLESDKCKQAKSKLAFAVGKDIGGQTVVADIEKMPHLLIAGATGSGKSVCINTIIMSILFRADPNEVKMIMIDPKVVELNVYNGLPHLLIPVVTDPKKAAGSLNWAVNTMMDRYNKFAEIGAKDLKSYNARVENLPYESEQHKKMPQIIIIIDELADLMMVAQSEVEDAICRLAQLARAAGIHLIIATQRPSVNVITGLIKANVPSRIAFSVSSGVDSRTILDMNGAEKLLGNGDMLFYPQGLQKPVRVQGAFVSENEIARVTDFIRAHLTSQPVYSETIKKSIETAAISSPSGASGSDKDVYFEEAGRFIIEKDKASIGMLQRVYKIGFNRAARIMDQLCEAGVVGPEIGTKPRQIKMTMEEFETYLNGNQ</sequence>
<evidence type="ECO:0000259" key="18">
    <source>
        <dbReference type="PROSITE" id="PS50901"/>
    </source>
</evidence>
<feature type="region of interest" description="Disordered" evidence="16">
    <location>
        <begin position="1"/>
        <end position="44"/>
    </location>
</feature>
<evidence type="ECO:0000256" key="9">
    <source>
        <dbReference type="ARBA" id="ARBA00022989"/>
    </source>
</evidence>